<dbReference type="InterPro" id="IPR032675">
    <property type="entry name" value="LRR_dom_sf"/>
</dbReference>
<feature type="domain" description="F-box" evidence="1">
    <location>
        <begin position="20"/>
        <end position="60"/>
    </location>
</feature>
<name>A0ABM0TXQ7_CAMSA</name>
<reference evidence="2" key="1">
    <citation type="journal article" date="2014" name="Nat. Commun.">
        <title>The emerging biofuel crop Camelina sativa retains a highly undifferentiated hexaploid genome structure.</title>
        <authorList>
            <person name="Kagale S."/>
            <person name="Koh C."/>
            <person name="Nixon J."/>
            <person name="Bollina V."/>
            <person name="Clarke W.E."/>
            <person name="Tuteja R."/>
            <person name="Spillane C."/>
            <person name="Robinson S.J."/>
            <person name="Links M.G."/>
            <person name="Clarke C."/>
            <person name="Higgins E.E."/>
            <person name="Huebert T."/>
            <person name="Sharpe A.G."/>
            <person name="Parkin I.A."/>
        </authorList>
    </citation>
    <scope>NUCLEOTIDE SEQUENCE [LARGE SCALE GENOMIC DNA]</scope>
    <source>
        <strain evidence="2">cv. DH55</strain>
    </source>
</reference>
<evidence type="ECO:0000259" key="1">
    <source>
        <dbReference type="Pfam" id="PF00646"/>
    </source>
</evidence>
<proteinExistence type="predicted"/>
<dbReference type="InterPro" id="IPR001810">
    <property type="entry name" value="F-box_dom"/>
</dbReference>
<dbReference type="PANTHER" id="PTHR38926">
    <property type="entry name" value="F-BOX DOMAIN CONTAINING PROTEIN, EXPRESSED"/>
    <property type="match status" value="1"/>
</dbReference>
<evidence type="ECO:0000313" key="3">
    <source>
        <dbReference type="RefSeq" id="XP_010432961.1"/>
    </source>
</evidence>
<sequence>MEVNDGQGKVEMGSGLCPDWSEMTRECLLDIFSRLSHEQRWIGPMLVSKSWMNACFDPSLNTIFDLETRFLSFPESINWWTPEFEDKVDSFLRSVVDRSQGGLTEIRVRHCTDRSLSYAAQRCPKLEVLCIKSCPNVTDESMEKIAVNCLNLKELDMSYSYGITHESFIMLGSNCQNLKILKRNLLPRLGPDLPTLVAPLDYLATFPRYGNIEAKIIGRYMPQLKHLEIQYSTLTARGLDSICKGCSNLEYLDLSGCISLNKRDITTCTSSLKNLREIYKPDFIPSFAILRLSRPGNPREE</sequence>
<dbReference type="InterPro" id="IPR006553">
    <property type="entry name" value="Leu-rich_rpt_Cys-con_subtyp"/>
</dbReference>
<dbReference type="InterPro" id="IPR036047">
    <property type="entry name" value="F-box-like_dom_sf"/>
</dbReference>
<dbReference type="Gene3D" id="1.20.1280.50">
    <property type="match status" value="1"/>
</dbReference>
<accession>A0ABM0TXQ7</accession>
<dbReference type="Pfam" id="PF00646">
    <property type="entry name" value="F-box"/>
    <property type="match status" value="1"/>
</dbReference>
<dbReference type="GeneID" id="104717127"/>
<reference evidence="3" key="2">
    <citation type="submission" date="2025-08" db="UniProtKB">
        <authorList>
            <consortium name="RefSeq"/>
        </authorList>
    </citation>
    <scope>IDENTIFICATION</scope>
    <source>
        <tissue evidence="3">Leaf</tissue>
    </source>
</reference>
<evidence type="ECO:0000313" key="2">
    <source>
        <dbReference type="Proteomes" id="UP000694864"/>
    </source>
</evidence>
<keyword evidence="2" id="KW-1185">Reference proteome</keyword>
<dbReference type="RefSeq" id="XP_010432961.1">
    <property type="nucleotide sequence ID" value="XM_010434659.1"/>
</dbReference>
<gene>
    <name evidence="3" type="primary">LOC104717127</name>
</gene>
<dbReference type="SMART" id="SM00367">
    <property type="entry name" value="LRR_CC"/>
    <property type="match status" value="4"/>
</dbReference>
<dbReference type="Proteomes" id="UP000694864">
    <property type="component" value="Chromosome 10"/>
</dbReference>
<dbReference type="SUPFAM" id="SSF81383">
    <property type="entry name" value="F-box domain"/>
    <property type="match status" value="1"/>
</dbReference>
<dbReference type="SUPFAM" id="SSF52047">
    <property type="entry name" value="RNI-like"/>
    <property type="match status" value="1"/>
</dbReference>
<dbReference type="PANTHER" id="PTHR38926:SF5">
    <property type="entry name" value="F-BOX AND LEUCINE-RICH REPEAT PROTEIN 6"/>
    <property type="match status" value="1"/>
</dbReference>
<organism evidence="2 3">
    <name type="scientific">Camelina sativa</name>
    <name type="common">False flax</name>
    <name type="synonym">Myagrum sativum</name>
    <dbReference type="NCBI Taxonomy" id="90675"/>
    <lineage>
        <taxon>Eukaryota</taxon>
        <taxon>Viridiplantae</taxon>
        <taxon>Streptophyta</taxon>
        <taxon>Embryophyta</taxon>
        <taxon>Tracheophyta</taxon>
        <taxon>Spermatophyta</taxon>
        <taxon>Magnoliopsida</taxon>
        <taxon>eudicotyledons</taxon>
        <taxon>Gunneridae</taxon>
        <taxon>Pentapetalae</taxon>
        <taxon>rosids</taxon>
        <taxon>malvids</taxon>
        <taxon>Brassicales</taxon>
        <taxon>Brassicaceae</taxon>
        <taxon>Camelineae</taxon>
        <taxon>Camelina</taxon>
    </lineage>
</organism>
<dbReference type="Gene3D" id="3.80.10.10">
    <property type="entry name" value="Ribonuclease Inhibitor"/>
    <property type="match status" value="1"/>
</dbReference>
<protein>
    <submittedName>
        <fullName evidence="3">F-box/LRR-repeat protein 19</fullName>
    </submittedName>
</protein>